<dbReference type="GO" id="GO:0000123">
    <property type="term" value="C:histone acetyltransferase complex"/>
    <property type="evidence" value="ECO:0007669"/>
    <property type="project" value="TreeGrafter"/>
</dbReference>
<feature type="zinc finger region" description="TAZ-type" evidence="12">
    <location>
        <begin position="29"/>
        <end position="110"/>
    </location>
</feature>
<dbReference type="InterPro" id="IPR035898">
    <property type="entry name" value="TAZ_dom_sf"/>
</dbReference>
<evidence type="ECO:0000256" key="12">
    <source>
        <dbReference type="PROSITE-ProRule" id="PRU00203"/>
    </source>
</evidence>
<comment type="catalytic activity">
    <reaction evidence="11">
        <text>L-lysyl-[protein] + acetyl-CoA = N(6)-acetyl-L-lysyl-[protein] + CoA + H(+)</text>
        <dbReference type="Rhea" id="RHEA:45948"/>
        <dbReference type="Rhea" id="RHEA-COMP:9752"/>
        <dbReference type="Rhea" id="RHEA-COMP:10731"/>
        <dbReference type="ChEBI" id="CHEBI:15378"/>
        <dbReference type="ChEBI" id="CHEBI:29969"/>
        <dbReference type="ChEBI" id="CHEBI:57287"/>
        <dbReference type="ChEBI" id="CHEBI:57288"/>
        <dbReference type="ChEBI" id="CHEBI:61930"/>
        <dbReference type="EC" id="2.3.1.48"/>
    </reaction>
</comment>
<dbReference type="Pfam" id="PF02135">
    <property type="entry name" value="zf-TAZ"/>
    <property type="match status" value="1"/>
</dbReference>
<evidence type="ECO:0000256" key="3">
    <source>
        <dbReference type="ARBA" id="ARBA00022679"/>
    </source>
</evidence>
<dbReference type="GO" id="GO:0005667">
    <property type="term" value="C:transcription regulator complex"/>
    <property type="evidence" value="ECO:0007669"/>
    <property type="project" value="TreeGrafter"/>
</dbReference>
<protein>
    <recommendedName>
        <fullName evidence="2">histone acetyltransferase</fullName>
        <ecNumber evidence="2">2.3.1.48</ecNumber>
    </recommendedName>
</protein>
<dbReference type="STRING" id="1561998.A0A1I7U8P9"/>
<reference evidence="16" key="1">
    <citation type="submission" date="2016-11" db="UniProtKB">
        <authorList>
            <consortium name="WormBaseParasite"/>
        </authorList>
    </citation>
    <scope>IDENTIFICATION</scope>
</reference>
<evidence type="ECO:0000256" key="2">
    <source>
        <dbReference type="ARBA" id="ARBA00013184"/>
    </source>
</evidence>
<dbReference type="PANTHER" id="PTHR13808">
    <property type="entry name" value="CBP/P300-RELATED"/>
    <property type="match status" value="1"/>
</dbReference>
<dbReference type="EC" id="2.3.1.48" evidence="2"/>
<dbReference type="GO" id="GO:0031490">
    <property type="term" value="F:chromatin DNA binding"/>
    <property type="evidence" value="ECO:0007669"/>
    <property type="project" value="TreeGrafter"/>
</dbReference>
<feature type="domain" description="TAZ-type" evidence="14">
    <location>
        <begin position="29"/>
        <end position="110"/>
    </location>
</feature>
<dbReference type="GO" id="GO:0005634">
    <property type="term" value="C:nucleus"/>
    <property type="evidence" value="ECO:0007669"/>
    <property type="project" value="UniProtKB-SubCell"/>
</dbReference>
<dbReference type="eggNOG" id="KOG1778">
    <property type="taxonomic scope" value="Eukaryota"/>
</dbReference>
<evidence type="ECO:0000256" key="11">
    <source>
        <dbReference type="ARBA" id="ARBA00048017"/>
    </source>
</evidence>
<feature type="region of interest" description="Disordered" evidence="13">
    <location>
        <begin position="1"/>
        <end position="24"/>
    </location>
</feature>
<evidence type="ECO:0000256" key="4">
    <source>
        <dbReference type="ARBA" id="ARBA00022723"/>
    </source>
</evidence>
<evidence type="ECO:0000256" key="10">
    <source>
        <dbReference type="ARBA" id="ARBA00023242"/>
    </source>
</evidence>
<dbReference type="PROSITE" id="PS50134">
    <property type="entry name" value="ZF_TAZ"/>
    <property type="match status" value="1"/>
</dbReference>
<dbReference type="InterPro" id="IPR013178">
    <property type="entry name" value="Histone_AcTrfase_Rtt109/CBP"/>
</dbReference>
<keyword evidence="9" id="KW-0804">Transcription</keyword>
<dbReference type="Proteomes" id="UP000095282">
    <property type="component" value="Unplaced"/>
</dbReference>
<evidence type="ECO:0000256" key="7">
    <source>
        <dbReference type="ARBA" id="ARBA00022853"/>
    </source>
</evidence>
<comment type="subcellular location">
    <subcellularLocation>
        <location evidence="1">Nucleus</location>
    </subcellularLocation>
</comment>
<dbReference type="GO" id="GO:0003713">
    <property type="term" value="F:transcription coactivator activity"/>
    <property type="evidence" value="ECO:0007669"/>
    <property type="project" value="TreeGrafter"/>
</dbReference>
<evidence type="ECO:0000259" key="14">
    <source>
        <dbReference type="PROSITE" id="PS50134"/>
    </source>
</evidence>
<dbReference type="GO" id="GO:0008270">
    <property type="term" value="F:zinc ion binding"/>
    <property type="evidence" value="ECO:0007669"/>
    <property type="project" value="UniProtKB-KW"/>
</dbReference>
<keyword evidence="3" id="KW-0808">Transferase</keyword>
<dbReference type="AlphaFoldDB" id="A0A1I7U8P9"/>
<dbReference type="GO" id="GO:0045944">
    <property type="term" value="P:positive regulation of transcription by RNA polymerase II"/>
    <property type="evidence" value="ECO:0007669"/>
    <property type="project" value="TreeGrafter"/>
</dbReference>
<keyword evidence="5 12" id="KW-0863">Zinc-finger</keyword>
<accession>A0A1I7U8P9</accession>
<sequence length="178" mass="20222">MEIDDNRVSSSSEDEEDPSPHKCTSSWLRDRGHEIIDTMTRGMDHAVLCPEENGCNVFCERVKGVIYHCENCMLRRLDGCEVCSLVVAGTVFHSRICQEPGCQIVFCEVIKSAMELYSPGSYHLIDLDHLTHLVIRRLQDLNPNRQTSEEEEGEADEASIKIKWYGIEEQVDEISSTT</sequence>
<evidence type="ECO:0000256" key="6">
    <source>
        <dbReference type="ARBA" id="ARBA00022833"/>
    </source>
</evidence>
<keyword evidence="7" id="KW-0156">Chromatin regulator</keyword>
<name>A0A1I7U8P9_9PELO</name>
<evidence type="ECO:0000313" key="16">
    <source>
        <dbReference type="WBParaSite" id="Csp11.Scaffold629.g15990.t1"/>
    </source>
</evidence>
<evidence type="ECO:0000256" key="5">
    <source>
        <dbReference type="ARBA" id="ARBA00022771"/>
    </source>
</evidence>
<keyword evidence="8" id="KW-0805">Transcription regulation</keyword>
<dbReference type="GO" id="GO:0004402">
    <property type="term" value="F:histone acetyltransferase activity"/>
    <property type="evidence" value="ECO:0007669"/>
    <property type="project" value="InterPro"/>
</dbReference>
<keyword evidence="10" id="KW-0539">Nucleus</keyword>
<keyword evidence="6 12" id="KW-0862">Zinc</keyword>
<dbReference type="SUPFAM" id="SSF57933">
    <property type="entry name" value="TAZ domain"/>
    <property type="match status" value="1"/>
</dbReference>
<evidence type="ECO:0000256" key="8">
    <source>
        <dbReference type="ARBA" id="ARBA00023015"/>
    </source>
</evidence>
<dbReference type="InterPro" id="IPR000197">
    <property type="entry name" value="Znf_TAZ"/>
</dbReference>
<proteinExistence type="predicted"/>
<evidence type="ECO:0000256" key="1">
    <source>
        <dbReference type="ARBA" id="ARBA00004123"/>
    </source>
</evidence>
<keyword evidence="15" id="KW-1185">Reference proteome</keyword>
<keyword evidence="4 12" id="KW-0479">Metal-binding</keyword>
<organism evidence="15 16">
    <name type="scientific">Caenorhabditis tropicalis</name>
    <dbReference type="NCBI Taxonomy" id="1561998"/>
    <lineage>
        <taxon>Eukaryota</taxon>
        <taxon>Metazoa</taxon>
        <taxon>Ecdysozoa</taxon>
        <taxon>Nematoda</taxon>
        <taxon>Chromadorea</taxon>
        <taxon>Rhabditida</taxon>
        <taxon>Rhabditina</taxon>
        <taxon>Rhabditomorpha</taxon>
        <taxon>Rhabditoidea</taxon>
        <taxon>Rhabditidae</taxon>
        <taxon>Peloderinae</taxon>
        <taxon>Caenorhabditis</taxon>
    </lineage>
</organism>
<evidence type="ECO:0000313" key="15">
    <source>
        <dbReference type="Proteomes" id="UP000095282"/>
    </source>
</evidence>
<evidence type="ECO:0000256" key="9">
    <source>
        <dbReference type="ARBA" id="ARBA00023163"/>
    </source>
</evidence>
<dbReference type="WBParaSite" id="Csp11.Scaffold629.g15990.t1">
    <property type="protein sequence ID" value="Csp11.Scaffold629.g15990.t1"/>
    <property type="gene ID" value="Csp11.Scaffold629.g15990"/>
</dbReference>
<dbReference type="PANTHER" id="PTHR13808:SF1">
    <property type="entry name" value="HISTONE ACETYLTRANSFERASE"/>
    <property type="match status" value="1"/>
</dbReference>
<evidence type="ECO:0000256" key="13">
    <source>
        <dbReference type="SAM" id="MobiDB-lite"/>
    </source>
</evidence>
<dbReference type="Gene3D" id="1.20.1020.10">
    <property type="entry name" value="TAZ domain"/>
    <property type="match status" value="1"/>
</dbReference>